<dbReference type="RefSeq" id="WP_080955255.1">
    <property type="nucleotide sequence ID" value="NZ_CCRK01000022.1"/>
</dbReference>
<feature type="compositionally biased region" description="Low complexity" evidence="1">
    <location>
        <begin position="118"/>
        <end position="140"/>
    </location>
</feature>
<accession>A0A0T7H511</accession>
<feature type="region of interest" description="Disordered" evidence="1">
    <location>
        <begin position="178"/>
        <end position="208"/>
    </location>
</feature>
<protein>
    <recommendedName>
        <fullName evidence="4">Glycine-rich cell wall protein</fullName>
    </recommendedName>
</protein>
<evidence type="ECO:0000313" key="2">
    <source>
        <dbReference type="EMBL" id="CDZ54527.1"/>
    </source>
</evidence>
<feature type="region of interest" description="Disordered" evidence="1">
    <location>
        <begin position="43"/>
        <end position="155"/>
    </location>
</feature>
<proteinExistence type="predicted"/>
<dbReference type="AlphaFoldDB" id="A0A0T7H511"/>
<feature type="compositionally biased region" description="Gly residues" evidence="1">
    <location>
        <begin position="94"/>
        <end position="117"/>
    </location>
</feature>
<gene>
    <name evidence="2" type="ORF">NGAL_HAMBI1189_55550</name>
</gene>
<evidence type="ECO:0008006" key="4">
    <source>
        <dbReference type="Google" id="ProtNLM"/>
    </source>
</evidence>
<name>A0A0T7H511_NEOGA</name>
<feature type="compositionally biased region" description="Gly residues" evidence="1">
    <location>
        <begin position="46"/>
        <end position="87"/>
    </location>
</feature>
<sequence length="208" mass="19821">MPIRKMLFLSGALTAIVATVLPLKVVAGADGLLRVTLSSLAAQEGNGNGGGGNGGNGGENGNGGSGGNGNGSGNGSDNAGGGSGDNGNGSSNGNSGGNGNGGAGASTGTGTGTGVGAGSAPTGPTTTPRSATAAPARPSVPAAPAPVAPSKAGVEVDVRGTSITVRHHNGATERISQGRYEMRDSRSRTIVNRTATPSDTSRLRSFGR</sequence>
<evidence type="ECO:0000256" key="1">
    <source>
        <dbReference type="SAM" id="MobiDB-lite"/>
    </source>
</evidence>
<feature type="compositionally biased region" description="Polar residues" evidence="1">
    <location>
        <begin position="188"/>
        <end position="200"/>
    </location>
</feature>
<dbReference type="Proteomes" id="UP000039660">
    <property type="component" value="Unassembled WGS sequence"/>
</dbReference>
<organism evidence="2 3">
    <name type="scientific">Neorhizobium galegae bv. officinalis</name>
    <dbReference type="NCBI Taxonomy" id="323656"/>
    <lineage>
        <taxon>Bacteria</taxon>
        <taxon>Pseudomonadati</taxon>
        <taxon>Pseudomonadota</taxon>
        <taxon>Alphaproteobacteria</taxon>
        <taxon>Hyphomicrobiales</taxon>
        <taxon>Rhizobiaceae</taxon>
        <taxon>Rhizobium/Agrobacterium group</taxon>
        <taxon>Neorhizobium</taxon>
    </lineage>
</organism>
<dbReference type="EMBL" id="CCRK01000022">
    <property type="protein sequence ID" value="CDZ54527.1"/>
    <property type="molecule type" value="Genomic_DNA"/>
</dbReference>
<reference evidence="2 3" key="1">
    <citation type="submission" date="2014-08" db="EMBL/GenBank/DDBJ databases">
        <authorList>
            <person name="Chen Y.-H."/>
        </authorList>
    </citation>
    <scope>NUCLEOTIDE SEQUENCE [LARGE SCALE GENOMIC DNA]</scope>
</reference>
<evidence type="ECO:0000313" key="3">
    <source>
        <dbReference type="Proteomes" id="UP000039660"/>
    </source>
</evidence>